<dbReference type="InterPro" id="IPR007497">
    <property type="entry name" value="SIMPL/DUF541"/>
</dbReference>
<keyword evidence="1" id="KW-0732">Signal</keyword>
<dbReference type="GO" id="GO:0006974">
    <property type="term" value="P:DNA damage response"/>
    <property type="evidence" value="ECO:0007669"/>
    <property type="project" value="TreeGrafter"/>
</dbReference>
<protein>
    <recommendedName>
        <fullName evidence="4">SIMPL domain-containing protein</fullName>
    </recommendedName>
</protein>
<dbReference type="Proteomes" id="UP000192934">
    <property type="component" value="Chromosome I"/>
</dbReference>
<dbReference type="PANTHER" id="PTHR34387">
    <property type="entry name" value="SLR1258 PROTEIN"/>
    <property type="match status" value="1"/>
</dbReference>
<dbReference type="STRING" id="941907.SAMN06295910_1609"/>
<sequence length="243" mass="25549">MIRSLTVASLIALSAAAVPASAQVSPGAAVPVQTISGTRLDIVATGEINRVPDVARISAGVVTQAQSASEAIRGNSAQMAKVMAALKRAGIAERDIQTSTISLNPEYRYADNQPPVLTGYRASNQVDVRFRDIAQTGKILDALVAEGANQINGPNLMIDKPEAAMDEARQQALKTAQARADQYARALGKRVVRILSISESGAQPPYPMPVAVQSFARDGAAEAKIAPGEQTISTTLQVSFEIQ</sequence>
<dbReference type="InterPro" id="IPR052022">
    <property type="entry name" value="26kDa_periplasmic_antigen"/>
</dbReference>
<dbReference type="AlphaFoldDB" id="A0A1X7GED4"/>
<dbReference type="Gene3D" id="3.30.70.2970">
    <property type="entry name" value="Protein of unknown function (DUF541), domain 2"/>
    <property type="match status" value="1"/>
</dbReference>
<gene>
    <name evidence="2" type="ORF">SAMN06295910_1609</name>
</gene>
<evidence type="ECO:0000256" key="1">
    <source>
        <dbReference type="SAM" id="SignalP"/>
    </source>
</evidence>
<feature type="chain" id="PRO_5010855000" description="SIMPL domain-containing protein" evidence="1">
    <location>
        <begin position="23"/>
        <end position="243"/>
    </location>
</feature>
<dbReference type="EMBL" id="LT840185">
    <property type="protein sequence ID" value="SMF68300.1"/>
    <property type="molecule type" value="Genomic_DNA"/>
</dbReference>
<organism evidence="2 3">
    <name type="scientific">Allosphingosinicella indica</name>
    <dbReference type="NCBI Taxonomy" id="941907"/>
    <lineage>
        <taxon>Bacteria</taxon>
        <taxon>Pseudomonadati</taxon>
        <taxon>Pseudomonadota</taxon>
        <taxon>Alphaproteobacteria</taxon>
        <taxon>Sphingomonadales</taxon>
        <taxon>Sphingomonadaceae</taxon>
        <taxon>Allosphingosinicella</taxon>
    </lineage>
</organism>
<name>A0A1X7GED4_9SPHN</name>
<evidence type="ECO:0000313" key="3">
    <source>
        <dbReference type="Proteomes" id="UP000192934"/>
    </source>
</evidence>
<feature type="signal peptide" evidence="1">
    <location>
        <begin position="1"/>
        <end position="22"/>
    </location>
</feature>
<evidence type="ECO:0000313" key="2">
    <source>
        <dbReference type="EMBL" id="SMF68300.1"/>
    </source>
</evidence>
<dbReference type="RefSeq" id="WP_085218303.1">
    <property type="nucleotide sequence ID" value="NZ_LT840185.1"/>
</dbReference>
<dbReference type="Pfam" id="PF04402">
    <property type="entry name" value="SIMPL"/>
    <property type="match status" value="1"/>
</dbReference>
<dbReference type="PANTHER" id="PTHR34387:SF1">
    <property type="entry name" value="PERIPLASMIC IMMUNOGENIC PROTEIN"/>
    <property type="match status" value="1"/>
</dbReference>
<dbReference type="Gene3D" id="3.30.110.170">
    <property type="entry name" value="Protein of unknown function (DUF541), domain 1"/>
    <property type="match status" value="1"/>
</dbReference>
<proteinExistence type="predicted"/>
<reference evidence="3" key="1">
    <citation type="submission" date="2017-04" db="EMBL/GenBank/DDBJ databases">
        <authorList>
            <person name="Varghese N."/>
            <person name="Submissions S."/>
        </authorList>
    </citation>
    <scope>NUCLEOTIDE SEQUENCE [LARGE SCALE GENOMIC DNA]</scope>
    <source>
        <strain evidence="3">Dd16</strain>
    </source>
</reference>
<accession>A0A1X7GED4</accession>
<evidence type="ECO:0008006" key="4">
    <source>
        <dbReference type="Google" id="ProtNLM"/>
    </source>
</evidence>
<keyword evidence="3" id="KW-1185">Reference proteome</keyword>